<protein>
    <recommendedName>
        <fullName evidence="9">Ribosomal RNA-processing protein 40</fullName>
    </recommendedName>
</protein>
<sequence length="240" mass="25920">MSILVLPGDKIPPEVLPVPSNPSASLKLGPGLRHIPPSTIIPVLAGPLRVDHKKNAIWVESKRGRYIPQANDAVIAVVHHSATDYYSCSITPHTAFALLPQLAFEGATKKTRPQLAPGSLVYARISSASKHMDPELVCYNPSTGKSDGMGELKGGTLFELSLGMCRRLLMSRQDGGVVVLEEIAAKIPFEVAIGRNGVIWVKAGTIKETLVVRNALQETDSTDLGVVEQEKLVKKLLRHI</sequence>
<dbReference type="GO" id="GO:0071038">
    <property type="term" value="P:TRAMP-dependent tRNA surveillance pathway"/>
    <property type="evidence" value="ECO:0007669"/>
    <property type="project" value="TreeGrafter"/>
</dbReference>
<dbReference type="FunFam" id="3.30.1370.10:FF:000038">
    <property type="entry name" value="exosome complex component RRP40"/>
    <property type="match status" value="1"/>
</dbReference>
<dbReference type="InterPro" id="IPR037319">
    <property type="entry name" value="Rrp40_S1"/>
</dbReference>
<proteinExistence type="inferred from homology"/>
<keyword evidence="5" id="KW-0698">rRNA processing</keyword>
<evidence type="ECO:0000256" key="4">
    <source>
        <dbReference type="ARBA" id="ARBA00022490"/>
    </source>
</evidence>
<keyword evidence="13" id="KW-1185">Reference proteome</keyword>
<dbReference type="InterPro" id="IPR041054">
    <property type="entry name" value="Rrp40_N_euk"/>
</dbReference>
<dbReference type="FunFam" id="2.40.50.140:FF:000112">
    <property type="entry name" value="Exosome complex component RRP40"/>
    <property type="match status" value="1"/>
</dbReference>
<evidence type="ECO:0000256" key="9">
    <source>
        <dbReference type="ARBA" id="ARBA00030615"/>
    </source>
</evidence>
<dbReference type="GO" id="GO:0003723">
    <property type="term" value="F:RNA binding"/>
    <property type="evidence" value="ECO:0007669"/>
    <property type="project" value="UniProtKB-KW"/>
</dbReference>
<dbReference type="InterPro" id="IPR049469">
    <property type="entry name" value="RRP40_KH-I"/>
</dbReference>
<dbReference type="GO" id="GO:0000177">
    <property type="term" value="C:cytoplasmic exosome (RNase complex)"/>
    <property type="evidence" value="ECO:0007669"/>
    <property type="project" value="TreeGrafter"/>
</dbReference>
<dbReference type="SUPFAM" id="SSF50249">
    <property type="entry name" value="Nucleic acid-binding proteins"/>
    <property type="match status" value="1"/>
</dbReference>
<dbReference type="CDD" id="cd22526">
    <property type="entry name" value="KH-I_Rrp40"/>
    <property type="match status" value="1"/>
</dbReference>
<evidence type="ECO:0000256" key="6">
    <source>
        <dbReference type="ARBA" id="ARBA00022835"/>
    </source>
</evidence>
<dbReference type="GO" id="GO:0071034">
    <property type="term" value="P:CUT catabolic process"/>
    <property type="evidence" value="ECO:0007669"/>
    <property type="project" value="TreeGrafter"/>
</dbReference>
<dbReference type="InterPro" id="IPR004088">
    <property type="entry name" value="KH_dom_type_1"/>
</dbReference>
<dbReference type="GO" id="GO:0005730">
    <property type="term" value="C:nucleolus"/>
    <property type="evidence" value="ECO:0007669"/>
    <property type="project" value="UniProtKB-SubCell"/>
</dbReference>
<dbReference type="InterPro" id="IPR026699">
    <property type="entry name" value="Exosome_RNA_bind1/RRP40/RRP4"/>
</dbReference>
<evidence type="ECO:0000256" key="1">
    <source>
        <dbReference type="ARBA" id="ARBA00004496"/>
    </source>
</evidence>
<dbReference type="GO" id="GO:0000467">
    <property type="term" value="P:exonucleolytic trimming to generate mature 3'-end of 5.8S rRNA from tricistronic rRNA transcript (SSU-rRNA, 5.8S rRNA, LSU-rRNA)"/>
    <property type="evidence" value="ECO:0007669"/>
    <property type="project" value="TreeGrafter"/>
</dbReference>
<dbReference type="InterPro" id="IPR012340">
    <property type="entry name" value="NA-bd_OB-fold"/>
</dbReference>
<dbReference type="Proteomes" id="UP000664521">
    <property type="component" value="Unassembled WGS sequence"/>
</dbReference>
<dbReference type="Gene3D" id="3.30.1370.10">
    <property type="entry name" value="K Homology domain, type 1"/>
    <property type="match status" value="1"/>
</dbReference>
<dbReference type="Pfam" id="PF15985">
    <property type="entry name" value="KH_6"/>
    <property type="match status" value="1"/>
</dbReference>
<dbReference type="Pfam" id="PF18311">
    <property type="entry name" value="Rrp40_N"/>
    <property type="match status" value="1"/>
</dbReference>
<evidence type="ECO:0000256" key="2">
    <source>
        <dbReference type="ARBA" id="ARBA00004604"/>
    </source>
</evidence>
<dbReference type="Gene3D" id="2.40.50.100">
    <property type="match status" value="1"/>
</dbReference>
<evidence type="ECO:0000256" key="8">
    <source>
        <dbReference type="ARBA" id="ARBA00023242"/>
    </source>
</evidence>
<dbReference type="PANTHER" id="PTHR21321:SF1">
    <property type="entry name" value="EXOSOME COMPLEX COMPONENT RRP40"/>
    <property type="match status" value="1"/>
</dbReference>
<dbReference type="OrthoDB" id="340500at2759"/>
<dbReference type="InterPro" id="IPR036612">
    <property type="entry name" value="KH_dom_type_1_sf"/>
</dbReference>
<dbReference type="AlphaFoldDB" id="A0A8H3IJY9"/>
<evidence type="ECO:0000313" key="12">
    <source>
        <dbReference type="EMBL" id="CAF9930832.1"/>
    </source>
</evidence>
<evidence type="ECO:0000259" key="11">
    <source>
        <dbReference type="Pfam" id="PF18311"/>
    </source>
</evidence>
<dbReference type="GO" id="GO:0034475">
    <property type="term" value="P:U4 snRNA 3'-end processing"/>
    <property type="evidence" value="ECO:0007669"/>
    <property type="project" value="TreeGrafter"/>
</dbReference>
<keyword evidence="6" id="KW-0271">Exosome</keyword>
<dbReference type="EMBL" id="CAJPDS010000057">
    <property type="protein sequence ID" value="CAF9930832.1"/>
    <property type="molecule type" value="Genomic_DNA"/>
</dbReference>
<evidence type="ECO:0000256" key="5">
    <source>
        <dbReference type="ARBA" id="ARBA00022552"/>
    </source>
</evidence>
<dbReference type="FunFam" id="2.40.50.100:FF:000073">
    <property type="entry name" value="Putative Exosome complex component RRP40"/>
    <property type="match status" value="1"/>
</dbReference>
<organism evidence="12 13">
    <name type="scientific">Heterodermia speciosa</name>
    <dbReference type="NCBI Taxonomy" id="116794"/>
    <lineage>
        <taxon>Eukaryota</taxon>
        <taxon>Fungi</taxon>
        <taxon>Dikarya</taxon>
        <taxon>Ascomycota</taxon>
        <taxon>Pezizomycotina</taxon>
        <taxon>Lecanoromycetes</taxon>
        <taxon>OSLEUM clade</taxon>
        <taxon>Lecanoromycetidae</taxon>
        <taxon>Caliciales</taxon>
        <taxon>Physciaceae</taxon>
        <taxon>Heterodermia</taxon>
    </lineage>
</organism>
<feature type="domain" description="Exosome complex exonuclease Rrp40 N-terminal" evidence="11">
    <location>
        <begin position="26"/>
        <end position="65"/>
    </location>
</feature>
<keyword evidence="4" id="KW-0963">Cytoplasm</keyword>
<dbReference type="GO" id="GO:0071051">
    <property type="term" value="P:poly(A)-dependent snoRNA 3'-end processing"/>
    <property type="evidence" value="ECO:0007669"/>
    <property type="project" value="TreeGrafter"/>
</dbReference>
<dbReference type="PANTHER" id="PTHR21321">
    <property type="entry name" value="PNAS-3 RELATED"/>
    <property type="match status" value="1"/>
</dbReference>
<keyword evidence="7" id="KW-0694">RNA-binding</keyword>
<dbReference type="GO" id="GO:0071035">
    <property type="term" value="P:nuclear polyadenylation-dependent rRNA catabolic process"/>
    <property type="evidence" value="ECO:0007669"/>
    <property type="project" value="TreeGrafter"/>
</dbReference>
<comment type="subcellular location">
    <subcellularLocation>
        <location evidence="1">Cytoplasm</location>
    </subcellularLocation>
    <subcellularLocation>
        <location evidence="2">Nucleus</location>
        <location evidence="2">Nucleolus</location>
    </subcellularLocation>
</comment>
<keyword evidence="8" id="KW-0539">Nucleus</keyword>
<evidence type="ECO:0000256" key="3">
    <source>
        <dbReference type="ARBA" id="ARBA00007841"/>
    </source>
</evidence>
<evidence type="ECO:0000313" key="13">
    <source>
        <dbReference type="Proteomes" id="UP000664521"/>
    </source>
</evidence>
<dbReference type="SUPFAM" id="SSF54791">
    <property type="entry name" value="Eukaryotic type KH-domain (KH-domain type I)"/>
    <property type="match status" value="1"/>
</dbReference>
<accession>A0A8H3IJY9</accession>
<gene>
    <name evidence="12" type="primary">RRP40</name>
    <name evidence="12" type="ORF">HETSPECPRED_007722</name>
</gene>
<name>A0A8H3IJY9_9LECA</name>
<feature type="domain" description="K Homology" evidence="10">
    <location>
        <begin position="155"/>
        <end position="206"/>
    </location>
</feature>
<dbReference type="Gene3D" id="2.40.50.140">
    <property type="entry name" value="Nucleic acid-binding proteins"/>
    <property type="match status" value="1"/>
</dbReference>
<comment type="caution">
    <text evidence="12">The sequence shown here is derived from an EMBL/GenBank/DDBJ whole genome shotgun (WGS) entry which is preliminary data.</text>
</comment>
<dbReference type="Pfam" id="PF21262">
    <property type="entry name" value="RRP40_S1"/>
    <property type="match status" value="1"/>
</dbReference>
<dbReference type="GO" id="GO:0000176">
    <property type="term" value="C:nuclear exosome (RNase complex)"/>
    <property type="evidence" value="ECO:0007669"/>
    <property type="project" value="TreeGrafter"/>
</dbReference>
<reference evidence="12" key="1">
    <citation type="submission" date="2021-03" db="EMBL/GenBank/DDBJ databases">
        <authorList>
            <person name="Tagirdzhanova G."/>
        </authorList>
    </citation>
    <scope>NUCLEOTIDE SEQUENCE</scope>
</reference>
<dbReference type="GO" id="GO:0010468">
    <property type="term" value="P:regulation of gene expression"/>
    <property type="evidence" value="ECO:0007669"/>
    <property type="project" value="UniProtKB-ARBA"/>
</dbReference>
<dbReference type="CDD" id="cd05790">
    <property type="entry name" value="S1_Rrp40"/>
    <property type="match status" value="1"/>
</dbReference>
<comment type="similarity">
    <text evidence="3">Belongs to the RRP40 family.</text>
</comment>
<evidence type="ECO:0000259" key="10">
    <source>
        <dbReference type="Pfam" id="PF15985"/>
    </source>
</evidence>
<evidence type="ECO:0000256" key="7">
    <source>
        <dbReference type="ARBA" id="ARBA00022884"/>
    </source>
</evidence>